<evidence type="ECO:0000313" key="2">
    <source>
        <dbReference type="EMBL" id="KAF2848930.1"/>
    </source>
</evidence>
<evidence type="ECO:0000313" key="3">
    <source>
        <dbReference type="Proteomes" id="UP000799423"/>
    </source>
</evidence>
<feature type="region of interest" description="Disordered" evidence="1">
    <location>
        <begin position="74"/>
        <end position="108"/>
    </location>
</feature>
<feature type="region of interest" description="Disordered" evidence="1">
    <location>
        <begin position="129"/>
        <end position="277"/>
    </location>
</feature>
<feature type="compositionally biased region" description="Basic and acidic residues" evidence="1">
    <location>
        <begin position="240"/>
        <end position="251"/>
    </location>
</feature>
<dbReference type="OrthoDB" id="5431248at2759"/>
<dbReference type="EMBL" id="MU006314">
    <property type="protein sequence ID" value="KAF2848930.1"/>
    <property type="molecule type" value="Genomic_DNA"/>
</dbReference>
<reference evidence="2" key="1">
    <citation type="submission" date="2020-01" db="EMBL/GenBank/DDBJ databases">
        <authorList>
            <consortium name="DOE Joint Genome Institute"/>
            <person name="Haridas S."/>
            <person name="Albert R."/>
            <person name="Binder M."/>
            <person name="Bloem J."/>
            <person name="Labutti K."/>
            <person name="Salamov A."/>
            <person name="Andreopoulos B."/>
            <person name="Baker S.E."/>
            <person name="Barry K."/>
            <person name="Bills G."/>
            <person name="Bluhm B.H."/>
            <person name="Cannon C."/>
            <person name="Castanera R."/>
            <person name="Culley D.E."/>
            <person name="Daum C."/>
            <person name="Ezra D."/>
            <person name="Gonzalez J.B."/>
            <person name="Henrissat B."/>
            <person name="Kuo A."/>
            <person name="Liang C."/>
            <person name="Lipzen A."/>
            <person name="Lutzoni F."/>
            <person name="Magnuson J."/>
            <person name="Mondo S."/>
            <person name="Nolan M."/>
            <person name="Ohm R."/>
            <person name="Pangilinan J."/>
            <person name="Park H.-J."/>
            <person name="Ramirez L."/>
            <person name="Alfaro M."/>
            <person name="Sun H."/>
            <person name="Tritt A."/>
            <person name="Yoshinaga Y."/>
            <person name="Zwiers L.-H."/>
            <person name="Turgeon B.G."/>
            <person name="Goodwin S.B."/>
            <person name="Spatafora J.W."/>
            <person name="Crous P.W."/>
            <person name="Grigoriev I.V."/>
        </authorList>
    </citation>
    <scope>NUCLEOTIDE SEQUENCE</scope>
    <source>
        <strain evidence="2">IPT5</strain>
    </source>
</reference>
<proteinExistence type="predicted"/>
<feature type="compositionally biased region" description="Low complexity" evidence="1">
    <location>
        <begin position="167"/>
        <end position="201"/>
    </location>
</feature>
<accession>A0A6A7B096</accession>
<name>A0A6A7B096_9PLEO</name>
<dbReference type="Proteomes" id="UP000799423">
    <property type="component" value="Unassembled WGS sequence"/>
</dbReference>
<protein>
    <submittedName>
        <fullName evidence="2">Uncharacterized protein</fullName>
    </submittedName>
</protein>
<dbReference type="AlphaFoldDB" id="A0A6A7B096"/>
<gene>
    <name evidence="2" type="ORF">T440DRAFT_142012</name>
</gene>
<feature type="region of interest" description="Disordered" evidence="1">
    <location>
        <begin position="36"/>
        <end position="61"/>
    </location>
</feature>
<keyword evidence="3" id="KW-1185">Reference proteome</keyword>
<feature type="compositionally biased region" description="Acidic residues" evidence="1">
    <location>
        <begin position="149"/>
        <end position="163"/>
    </location>
</feature>
<sequence length="340" mass="37596">MPSPLQFAARLWLPWRHRSCKTSNDFYASTLTIPTSVNSQQSTQPSSHEGPSANFNPLRAHPVEPVATVKPSHKFSYPFRPSSESSEPAPLIPQRRRSRGLNSYRTNKKIPLHLRRQPSLETIASVTTTASSDYYDPPEAEAPCPDFFTLEDEDPDEDPEDDPPATPTLTDITSKTLSTKTVSLKALSSKSSSGSSRQSSTPAETPLGCTSLDHHSPQSLFRKMMPRRPEETSQSPTRLVIEREVRIDRTSHPSRLSPNPSSSTMSLPQRRSPESGLITMERSNSKSSSEWSASGFDTSGLTEAELKRCRKKGINPALYAEMRAAKKGKWTSPIAGNTFL</sequence>
<feature type="compositionally biased region" description="Polar residues" evidence="1">
    <location>
        <begin position="36"/>
        <end position="55"/>
    </location>
</feature>
<feature type="compositionally biased region" description="Polar residues" evidence="1">
    <location>
        <begin position="253"/>
        <end position="269"/>
    </location>
</feature>
<organism evidence="2 3">
    <name type="scientific">Plenodomus tracheiphilus IPT5</name>
    <dbReference type="NCBI Taxonomy" id="1408161"/>
    <lineage>
        <taxon>Eukaryota</taxon>
        <taxon>Fungi</taxon>
        <taxon>Dikarya</taxon>
        <taxon>Ascomycota</taxon>
        <taxon>Pezizomycotina</taxon>
        <taxon>Dothideomycetes</taxon>
        <taxon>Pleosporomycetidae</taxon>
        <taxon>Pleosporales</taxon>
        <taxon>Pleosporineae</taxon>
        <taxon>Leptosphaeriaceae</taxon>
        <taxon>Plenodomus</taxon>
    </lineage>
</organism>
<evidence type="ECO:0000256" key="1">
    <source>
        <dbReference type="SAM" id="MobiDB-lite"/>
    </source>
</evidence>